<reference evidence="1 2" key="1">
    <citation type="submission" date="2024-05" db="EMBL/GenBank/DDBJ databases">
        <title>Genome sequencing and assembly of Indian major carp, Cirrhinus mrigala (Hamilton, 1822).</title>
        <authorList>
            <person name="Mohindra V."/>
            <person name="Chowdhury L.M."/>
            <person name="Lal K."/>
            <person name="Jena J.K."/>
        </authorList>
    </citation>
    <scope>NUCLEOTIDE SEQUENCE [LARGE SCALE GENOMIC DNA]</scope>
    <source>
        <strain evidence="1">CM1030</strain>
        <tissue evidence="1">Blood</tissue>
    </source>
</reference>
<protein>
    <submittedName>
        <fullName evidence="1">Uncharacterized protein</fullName>
    </submittedName>
</protein>
<dbReference type="Proteomes" id="UP001529510">
    <property type="component" value="Unassembled WGS sequence"/>
</dbReference>
<dbReference type="EMBL" id="JAMKFB020000001">
    <property type="protein sequence ID" value="KAL0203449.1"/>
    <property type="molecule type" value="Genomic_DNA"/>
</dbReference>
<feature type="non-terminal residue" evidence="1">
    <location>
        <position position="58"/>
    </location>
</feature>
<comment type="caution">
    <text evidence="1">The sequence shown here is derived from an EMBL/GenBank/DDBJ whole genome shotgun (WGS) entry which is preliminary data.</text>
</comment>
<sequence>EHSEPDLVEQLRSAGSVDELMRIVYPSYWSMLKDHSSTETRSEEASYAAAFINLDIFT</sequence>
<evidence type="ECO:0000313" key="1">
    <source>
        <dbReference type="EMBL" id="KAL0203449.1"/>
    </source>
</evidence>
<gene>
    <name evidence="1" type="ORF">M9458_001467</name>
</gene>
<accession>A0ABD0RY32</accession>
<keyword evidence="2" id="KW-1185">Reference proteome</keyword>
<proteinExistence type="predicted"/>
<name>A0ABD0RY32_CIRMR</name>
<dbReference type="AlphaFoldDB" id="A0ABD0RY32"/>
<evidence type="ECO:0000313" key="2">
    <source>
        <dbReference type="Proteomes" id="UP001529510"/>
    </source>
</evidence>
<organism evidence="1 2">
    <name type="scientific">Cirrhinus mrigala</name>
    <name type="common">Mrigala</name>
    <dbReference type="NCBI Taxonomy" id="683832"/>
    <lineage>
        <taxon>Eukaryota</taxon>
        <taxon>Metazoa</taxon>
        <taxon>Chordata</taxon>
        <taxon>Craniata</taxon>
        <taxon>Vertebrata</taxon>
        <taxon>Euteleostomi</taxon>
        <taxon>Actinopterygii</taxon>
        <taxon>Neopterygii</taxon>
        <taxon>Teleostei</taxon>
        <taxon>Ostariophysi</taxon>
        <taxon>Cypriniformes</taxon>
        <taxon>Cyprinidae</taxon>
        <taxon>Labeoninae</taxon>
        <taxon>Labeonini</taxon>
        <taxon>Cirrhinus</taxon>
    </lineage>
</organism>
<feature type="non-terminal residue" evidence="1">
    <location>
        <position position="1"/>
    </location>
</feature>